<dbReference type="Pfam" id="PF02113">
    <property type="entry name" value="Peptidase_S13"/>
    <property type="match status" value="1"/>
</dbReference>
<comment type="caution">
    <text evidence="2">The sequence shown here is derived from an EMBL/GenBank/DDBJ whole genome shotgun (WGS) entry which is preliminary data.</text>
</comment>
<dbReference type="Gene3D" id="3.40.710.10">
    <property type="entry name" value="DD-peptidase/beta-lactamase superfamily"/>
    <property type="match status" value="1"/>
</dbReference>
<sequence>MLGRDGTVRTWNRGKPTAGRARLKTGTLSNVRAAAGVVHNPGGDALLVVMIETRSTANARRAIQQMLDWLHGLDA</sequence>
<reference evidence="2" key="1">
    <citation type="submission" date="2020-10" db="EMBL/GenBank/DDBJ databases">
        <title>An improved Amphimedon queenslandica hologenome assembly reveals how three proteobacterial symbionts can extend the metabolic phenotypic of their marine sponge host.</title>
        <authorList>
            <person name="Degnan B."/>
            <person name="Degnan S."/>
            <person name="Xiang X."/>
        </authorList>
    </citation>
    <scope>NUCLEOTIDE SEQUENCE</scope>
    <source>
        <strain evidence="2">AqS2</strain>
    </source>
</reference>
<proteinExistence type="predicted"/>
<evidence type="ECO:0000313" key="2">
    <source>
        <dbReference type="EMBL" id="MBF2735108.1"/>
    </source>
</evidence>
<dbReference type="GO" id="GO:0004185">
    <property type="term" value="F:serine-type carboxypeptidase activity"/>
    <property type="evidence" value="ECO:0007669"/>
    <property type="project" value="InterPro"/>
</dbReference>
<dbReference type="Proteomes" id="UP000604381">
    <property type="component" value="Unassembled WGS sequence"/>
</dbReference>
<accession>A0A930UG82</accession>
<keyword evidence="2" id="KW-0645">Protease</keyword>
<dbReference type="EMBL" id="JADHEI010000033">
    <property type="protein sequence ID" value="MBF2735108.1"/>
    <property type="molecule type" value="Genomic_DNA"/>
</dbReference>
<organism evidence="2 3">
    <name type="scientific">Candidatus Amphirhobacter heronislandensis</name>
    <dbReference type="NCBI Taxonomy" id="1732024"/>
    <lineage>
        <taxon>Bacteria</taxon>
        <taxon>Pseudomonadati</taxon>
        <taxon>Pseudomonadota</taxon>
        <taxon>Gammaproteobacteria</taxon>
        <taxon>Candidatus Tethybacterales</taxon>
        <taxon>Candidatus Tethybacteraceae</taxon>
        <taxon>Candidatus Amphirhobacter</taxon>
    </lineage>
</organism>
<evidence type="ECO:0000256" key="1">
    <source>
        <dbReference type="SAM" id="MobiDB-lite"/>
    </source>
</evidence>
<dbReference type="InterPro" id="IPR012338">
    <property type="entry name" value="Beta-lactam/transpept-like"/>
</dbReference>
<keyword evidence="2" id="KW-0121">Carboxypeptidase</keyword>
<dbReference type="AlphaFoldDB" id="A0A930UG82"/>
<keyword evidence="3" id="KW-1185">Reference proteome</keyword>
<dbReference type="GO" id="GO:0006508">
    <property type="term" value="P:proteolysis"/>
    <property type="evidence" value="ECO:0007669"/>
    <property type="project" value="InterPro"/>
</dbReference>
<dbReference type="SUPFAM" id="SSF56601">
    <property type="entry name" value="beta-lactamase/transpeptidase-like"/>
    <property type="match status" value="1"/>
</dbReference>
<evidence type="ECO:0000313" key="3">
    <source>
        <dbReference type="Proteomes" id="UP000604381"/>
    </source>
</evidence>
<feature type="region of interest" description="Disordered" evidence="1">
    <location>
        <begin position="1"/>
        <end position="20"/>
    </location>
</feature>
<gene>
    <name evidence="2" type="ORF">ISN26_03350</name>
</gene>
<keyword evidence="2" id="KW-0378">Hydrolase</keyword>
<protein>
    <submittedName>
        <fullName evidence="2">D-alanyl-D-alanine carboxypeptidase</fullName>
    </submittedName>
</protein>
<name>A0A930UG82_9GAMM</name>
<dbReference type="InterPro" id="IPR000667">
    <property type="entry name" value="Peptidase_S13"/>
</dbReference>